<evidence type="ECO:0000259" key="7">
    <source>
        <dbReference type="Pfam" id="PF00892"/>
    </source>
</evidence>
<dbReference type="Pfam" id="PF00892">
    <property type="entry name" value="EamA"/>
    <property type="match status" value="2"/>
</dbReference>
<feature type="transmembrane region" description="Helical" evidence="6">
    <location>
        <begin position="99"/>
        <end position="117"/>
    </location>
</feature>
<comment type="subcellular location">
    <subcellularLocation>
        <location evidence="1">Membrane</location>
        <topology evidence="1">Multi-pass membrane protein</topology>
    </subcellularLocation>
</comment>
<feature type="transmembrane region" description="Helical" evidence="6">
    <location>
        <begin position="185"/>
        <end position="205"/>
    </location>
</feature>
<dbReference type="PANTHER" id="PTHR22911">
    <property type="entry name" value="ACYL-MALONYL CONDENSING ENZYME-RELATED"/>
    <property type="match status" value="1"/>
</dbReference>
<feature type="domain" description="EamA" evidence="7">
    <location>
        <begin position="11"/>
        <end position="140"/>
    </location>
</feature>
<protein>
    <submittedName>
        <fullName evidence="8">DMT family transporter</fullName>
    </submittedName>
</protein>
<dbReference type="RefSeq" id="WP_227322439.1">
    <property type="nucleotide sequence ID" value="NZ_JAESVB010000008.1"/>
</dbReference>
<dbReference type="SUPFAM" id="SSF103481">
    <property type="entry name" value="Multidrug resistance efflux transporter EmrE"/>
    <property type="match status" value="2"/>
</dbReference>
<feature type="transmembrane region" description="Helical" evidence="6">
    <location>
        <begin position="267"/>
        <end position="286"/>
    </location>
</feature>
<dbReference type="GO" id="GO:0016020">
    <property type="term" value="C:membrane"/>
    <property type="evidence" value="ECO:0007669"/>
    <property type="project" value="UniProtKB-SubCell"/>
</dbReference>
<organism evidence="8 9">
    <name type="scientific">Acidisoma silvae</name>
    <dbReference type="NCBI Taxonomy" id="2802396"/>
    <lineage>
        <taxon>Bacteria</taxon>
        <taxon>Pseudomonadati</taxon>
        <taxon>Pseudomonadota</taxon>
        <taxon>Alphaproteobacteria</taxon>
        <taxon>Acetobacterales</taxon>
        <taxon>Acidocellaceae</taxon>
        <taxon>Acidisoma</taxon>
    </lineage>
</organism>
<feature type="transmembrane region" description="Helical" evidence="6">
    <location>
        <begin position="44"/>
        <end position="60"/>
    </location>
</feature>
<dbReference type="AlphaFoldDB" id="A0A964DZS4"/>
<dbReference type="PANTHER" id="PTHR22911:SF6">
    <property type="entry name" value="SOLUTE CARRIER FAMILY 35 MEMBER G1"/>
    <property type="match status" value="1"/>
</dbReference>
<name>A0A964DZS4_9PROT</name>
<comment type="similarity">
    <text evidence="2">Belongs to the drug/metabolite transporter (DMT) superfamily. 10 TMS drug/metabolite exporter (DME) (TC 2.A.7.3) family.</text>
</comment>
<dbReference type="EMBL" id="JAESVB010000008">
    <property type="protein sequence ID" value="MCB8876780.1"/>
    <property type="molecule type" value="Genomic_DNA"/>
</dbReference>
<evidence type="ECO:0000256" key="5">
    <source>
        <dbReference type="ARBA" id="ARBA00023136"/>
    </source>
</evidence>
<accession>A0A964DZS4</accession>
<dbReference type="Gene3D" id="1.10.3730.20">
    <property type="match status" value="1"/>
</dbReference>
<keyword evidence="3 6" id="KW-0812">Transmembrane</keyword>
<feature type="domain" description="EamA" evidence="7">
    <location>
        <begin position="154"/>
        <end position="283"/>
    </location>
</feature>
<reference evidence="8" key="1">
    <citation type="journal article" date="2021" name="Microorganisms">
        <title>Acidisoma silvae sp. nov. and Acidisomacellulosilytica sp. nov., Two Acidophilic Bacteria Isolated from Decaying Wood, Hydrolyzing Cellulose and Producing Poly-3-hydroxybutyrate.</title>
        <authorList>
            <person name="Mieszkin S."/>
            <person name="Pouder E."/>
            <person name="Uroz S."/>
            <person name="Simon-Colin C."/>
            <person name="Alain K."/>
        </authorList>
    </citation>
    <scope>NUCLEOTIDE SEQUENCE</scope>
    <source>
        <strain evidence="8">HW T2.11</strain>
    </source>
</reference>
<keyword evidence="4 6" id="KW-1133">Transmembrane helix</keyword>
<feature type="transmembrane region" description="Helical" evidence="6">
    <location>
        <begin position="126"/>
        <end position="143"/>
    </location>
</feature>
<dbReference type="Proteomes" id="UP000708298">
    <property type="component" value="Unassembled WGS sequence"/>
</dbReference>
<evidence type="ECO:0000313" key="9">
    <source>
        <dbReference type="Proteomes" id="UP000708298"/>
    </source>
</evidence>
<evidence type="ECO:0000256" key="2">
    <source>
        <dbReference type="ARBA" id="ARBA00009853"/>
    </source>
</evidence>
<comment type="caution">
    <text evidence="8">The sequence shown here is derived from an EMBL/GenBank/DDBJ whole genome shotgun (WGS) entry which is preliminary data.</text>
</comment>
<proteinExistence type="inferred from homology"/>
<feature type="transmembrane region" description="Helical" evidence="6">
    <location>
        <begin position="72"/>
        <end position="93"/>
    </location>
</feature>
<dbReference type="InterPro" id="IPR037185">
    <property type="entry name" value="EmrE-like"/>
</dbReference>
<dbReference type="InterPro" id="IPR000620">
    <property type="entry name" value="EamA_dom"/>
</dbReference>
<keyword evidence="9" id="KW-1185">Reference proteome</keyword>
<evidence type="ECO:0000313" key="8">
    <source>
        <dbReference type="EMBL" id="MCB8876780.1"/>
    </source>
</evidence>
<feature type="transmembrane region" description="Helical" evidence="6">
    <location>
        <begin position="242"/>
        <end position="261"/>
    </location>
</feature>
<feature type="transmembrane region" description="Helical" evidence="6">
    <location>
        <begin position="155"/>
        <end position="173"/>
    </location>
</feature>
<evidence type="ECO:0000256" key="4">
    <source>
        <dbReference type="ARBA" id="ARBA00022989"/>
    </source>
</evidence>
<evidence type="ECO:0000256" key="1">
    <source>
        <dbReference type="ARBA" id="ARBA00004141"/>
    </source>
</evidence>
<reference evidence="8" key="2">
    <citation type="submission" date="2021-01" db="EMBL/GenBank/DDBJ databases">
        <authorList>
            <person name="Mieszkin S."/>
            <person name="Pouder E."/>
            <person name="Alain K."/>
        </authorList>
    </citation>
    <scope>NUCLEOTIDE SEQUENCE</scope>
    <source>
        <strain evidence="8">HW T2.11</strain>
    </source>
</reference>
<keyword evidence="5 6" id="KW-0472">Membrane</keyword>
<gene>
    <name evidence="8" type="ORF">ASILVAE211_16430</name>
</gene>
<evidence type="ECO:0000256" key="3">
    <source>
        <dbReference type="ARBA" id="ARBA00022692"/>
    </source>
</evidence>
<sequence length="298" mass="31980">MQANQSSSAPVLAAALGVCALTFMDALMKRPSMTYPLGEVIELRYLAASFFAAIVFLIKGERRPTWNALRRNASRALAMLTSTACFFVALARLPLAEAIALSFIAPLLLTLMGRFILKEPIASKSMVGVILGLIGVVVIALGNPMRGGHAFDLPGLAGALGAAFFYALSNVLMRRQTTQDSLQTIVLLSNSWAALFCLPFLIVQWRPPTTAIWTAVTFGGLMGACGHFCLGWAYARAHAGRLGILEYSAFFWGAILGFVFFGEIPTLTTIIGASLILVACIGTTGARPRGFRLRQSKN</sequence>
<evidence type="ECO:0000256" key="6">
    <source>
        <dbReference type="SAM" id="Phobius"/>
    </source>
</evidence>
<feature type="transmembrane region" description="Helical" evidence="6">
    <location>
        <begin position="211"/>
        <end position="235"/>
    </location>
</feature>